<keyword evidence="6 7" id="KW-0472">Membrane</keyword>
<dbReference type="EMBL" id="AWXZ01000039">
    <property type="protein sequence ID" value="ESR23383.1"/>
    <property type="molecule type" value="Genomic_DNA"/>
</dbReference>
<name>V4TAA9_9HYPH</name>
<keyword evidence="2" id="KW-0813">Transport</keyword>
<dbReference type="PANTHER" id="PTHR36838:SF1">
    <property type="entry name" value="SLR1864 PROTEIN"/>
    <property type="match status" value="1"/>
</dbReference>
<feature type="transmembrane region" description="Helical" evidence="7">
    <location>
        <begin position="6"/>
        <end position="22"/>
    </location>
</feature>
<keyword evidence="4 7" id="KW-0812">Transmembrane</keyword>
<protein>
    <submittedName>
        <fullName evidence="8">Auxin Efflux Carrier</fullName>
    </submittedName>
</protein>
<evidence type="ECO:0000313" key="8">
    <source>
        <dbReference type="EMBL" id="ESR23383.1"/>
    </source>
</evidence>
<evidence type="ECO:0000256" key="2">
    <source>
        <dbReference type="ARBA" id="ARBA00022448"/>
    </source>
</evidence>
<dbReference type="Proteomes" id="UP000017819">
    <property type="component" value="Unassembled WGS sequence"/>
</dbReference>
<evidence type="ECO:0000256" key="7">
    <source>
        <dbReference type="SAM" id="Phobius"/>
    </source>
</evidence>
<keyword evidence="5 7" id="KW-1133">Transmembrane helix</keyword>
<feature type="transmembrane region" description="Helical" evidence="7">
    <location>
        <begin position="167"/>
        <end position="187"/>
    </location>
</feature>
<comment type="caution">
    <text evidence="8">The sequence shown here is derived from an EMBL/GenBank/DDBJ whole genome shotgun (WGS) entry which is preliminary data.</text>
</comment>
<feature type="transmembrane region" description="Helical" evidence="7">
    <location>
        <begin position="193"/>
        <end position="216"/>
    </location>
</feature>
<sequence>MADLLSLTLPIFLLIGLGLFAVKSGILTDQHIAGLAAFVLYFALPALILHAILAQELSETFSLGYILVYGAASVLTFIAVLAVMRLLFRRALSHAAIAALGGSASNSAYVGFPVASQAVGPAALTALPLAMLIENLVVIPTALALAEAGAQNGSSRRQVLRQTLLRFARTPLIAAIILGVALSVFQVELPGTLASALAMLAQASVPCALVVVGGTLAAIERVELAGDVAWIVVAKLVLHPVLVAAGFLLVDDVPDDLKIAGIIIASAPSLGVYPILGRRFGLDRMCAAALMFATVAGFFTITTVLALTVR</sequence>
<dbReference type="eggNOG" id="COG0679">
    <property type="taxonomic scope" value="Bacteria"/>
</dbReference>
<dbReference type="Pfam" id="PF03547">
    <property type="entry name" value="Mem_trans"/>
    <property type="match status" value="1"/>
</dbReference>
<feature type="transmembrane region" description="Helical" evidence="7">
    <location>
        <begin position="122"/>
        <end position="146"/>
    </location>
</feature>
<evidence type="ECO:0000256" key="3">
    <source>
        <dbReference type="ARBA" id="ARBA00022475"/>
    </source>
</evidence>
<dbReference type="GO" id="GO:0016020">
    <property type="term" value="C:membrane"/>
    <property type="evidence" value="ECO:0007669"/>
    <property type="project" value="UniProtKB-SubCell"/>
</dbReference>
<dbReference type="InterPro" id="IPR004776">
    <property type="entry name" value="Mem_transp_PIN-like"/>
</dbReference>
<evidence type="ECO:0000256" key="1">
    <source>
        <dbReference type="ARBA" id="ARBA00004141"/>
    </source>
</evidence>
<proteinExistence type="predicted"/>
<comment type="subcellular location">
    <subcellularLocation>
        <location evidence="1">Membrane</location>
        <topology evidence="1">Multi-pass membrane protein</topology>
    </subcellularLocation>
</comment>
<organism evidence="8 9">
    <name type="scientific">Lutibaculum baratangense AMV1</name>
    <dbReference type="NCBI Taxonomy" id="631454"/>
    <lineage>
        <taxon>Bacteria</taxon>
        <taxon>Pseudomonadati</taxon>
        <taxon>Pseudomonadota</taxon>
        <taxon>Alphaproteobacteria</taxon>
        <taxon>Hyphomicrobiales</taxon>
        <taxon>Tepidamorphaceae</taxon>
        <taxon>Lutibaculum</taxon>
    </lineage>
</organism>
<gene>
    <name evidence="8" type="ORF">N177_3451</name>
</gene>
<evidence type="ECO:0000256" key="5">
    <source>
        <dbReference type="ARBA" id="ARBA00022989"/>
    </source>
</evidence>
<evidence type="ECO:0000256" key="6">
    <source>
        <dbReference type="ARBA" id="ARBA00023136"/>
    </source>
</evidence>
<dbReference type="AlphaFoldDB" id="V4TAA9"/>
<evidence type="ECO:0000256" key="4">
    <source>
        <dbReference type="ARBA" id="ARBA00022692"/>
    </source>
</evidence>
<dbReference type="PANTHER" id="PTHR36838">
    <property type="entry name" value="AUXIN EFFLUX CARRIER FAMILY PROTEIN"/>
    <property type="match status" value="1"/>
</dbReference>
<evidence type="ECO:0000313" key="9">
    <source>
        <dbReference type="Proteomes" id="UP000017819"/>
    </source>
</evidence>
<dbReference type="GO" id="GO:0055085">
    <property type="term" value="P:transmembrane transport"/>
    <property type="evidence" value="ECO:0007669"/>
    <property type="project" value="InterPro"/>
</dbReference>
<feature type="transmembrane region" description="Helical" evidence="7">
    <location>
        <begin position="256"/>
        <end position="276"/>
    </location>
</feature>
<keyword evidence="3" id="KW-1003">Cell membrane</keyword>
<feature type="transmembrane region" description="Helical" evidence="7">
    <location>
        <begin position="228"/>
        <end position="250"/>
    </location>
</feature>
<accession>V4TAA9</accession>
<keyword evidence="9" id="KW-1185">Reference proteome</keyword>
<feature type="transmembrane region" description="Helical" evidence="7">
    <location>
        <begin position="34"/>
        <end position="54"/>
    </location>
</feature>
<feature type="transmembrane region" description="Helical" evidence="7">
    <location>
        <begin position="288"/>
        <end position="309"/>
    </location>
</feature>
<dbReference type="STRING" id="631454.N177_3451"/>
<reference evidence="8 9" key="1">
    <citation type="journal article" date="2014" name="Genome Announc.">
        <title>Draft Genome Sequence of Lutibaculum baratangense Strain AMV1T, Isolated from a Mud Volcano in Andamans, India.</title>
        <authorList>
            <person name="Singh A."/>
            <person name="Sreenivas A."/>
            <person name="Sathyanarayana Reddy G."/>
            <person name="Pinnaka A.K."/>
            <person name="Shivaji S."/>
        </authorList>
    </citation>
    <scope>NUCLEOTIDE SEQUENCE [LARGE SCALE GENOMIC DNA]</scope>
    <source>
        <strain evidence="8 9">AMV1</strain>
    </source>
</reference>
<feature type="transmembrane region" description="Helical" evidence="7">
    <location>
        <begin position="95"/>
        <end position="116"/>
    </location>
</feature>
<feature type="transmembrane region" description="Helical" evidence="7">
    <location>
        <begin position="66"/>
        <end position="88"/>
    </location>
</feature>